<dbReference type="Pfam" id="PF02518">
    <property type="entry name" value="HATPase_c"/>
    <property type="match status" value="1"/>
</dbReference>
<keyword evidence="1" id="KW-1133">Transmembrane helix</keyword>
<evidence type="ECO:0000259" key="3">
    <source>
        <dbReference type="Pfam" id="PF06580"/>
    </source>
</evidence>
<dbReference type="PANTHER" id="PTHR34220">
    <property type="entry name" value="SENSOR HISTIDINE KINASE YPDA"/>
    <property type="match status" value="1"/>
</dbReference>
<feature type="transmembrane region" description="Helical" evidence="1">
    <location>
        <begin position="6"/>
        <end position="22"/>
    </location>
</feature>
<feature type="transmembrane region" description="Helical" evidence="1">
    <location>
        <begin position="34"/>
        <end position="57"/>
    </location>
</feature>
<dbReference type="GO" id="GO:0000155">
    <property type="term" value="F:phosphorelay sensor kinase activity"/>
    <property type="evidence" value="ECO:0007669"/>
    <property type="project" value="InterPro"/>
</dbReference>
<dbReference type="SUPFAM" id="SSF55874">
    <property type="entry name" value="ATPase domain of HSP90 chaperone/DNA topoisomerase II/histidine kinase"/>
    <property type="match status" value="1"/>
</dbReference>
<gene>
    <name evidence="4" type="ORF">FXF47_08965</name>
</gene>
<keyword evidence="1" id="KW-0472">Membrane</keyword>
<keyword evidence="1" id="KW-0812">Transmembrane</keyword>
<name>A0A5D0MBV4_9BACT</name>
<organism evidence="4 5">
    <name type="scientific">Candidatus Mcinerneyibacterium aminivorans</name>
    <dbReference type="NCBI Taxonomy" id="2703815"/>
    <lineage>
        <taxon>Bacteria</taxon>
        <taxon>Candidatus Macinerneyibacteriota</taxon>
        <taxon>Candidatus Mcinerneyibacteria</taxon>
        <taxon>Candidatus Mcinerneyibacteriales</taxon>
        <taxon>Candidatus Mcinerneyibacteriaceae</taxon>
        <taxon>Candidatus Mcinerneyibacterium</taxon>
    </lineage>
</organism>
<dbReference type="Gene3D" id="3.30.565.10">
    <property type="entry name" value="Histidine kinase-like ATPase, C-terminal domain"/>
    <property type="match status" value="1"/>
</dbReference>
<evidence type="ECO:0000313" key="5">
    <source>
        <dbReference type="Proteomes" id="UP000324143"/>
    </source>
</evidence>
<comment type="caution">
    <text evidence="4">The sequence shown here is derived from an EMBL/GenBank/DDBJ whole genome shotgun (WGS) entry which is preliminary data.</text>
</comment>
<dbReference type="GO" id="GO:0016020">
    <property type="term" value="C:membrane"/>
    <property type="evidence" value="ECO:0007669"/>
    <property type="project" value="InterPro"/>
</dbReference>
<feature type="domain" description="Signal transduction histidine kinase internal region" evidence="3">
    <location>
        <begin position="107"/>
        <end position="184"/>
    </location>
</feature>
<evidence type="ECO:0000313" key="4">
    <source>
        <dbReference type="EMBL" id="TYB30506.1"/>
    </source>
</evidence>
<dbReference type="InterPro" id="IPR050640">
    <property type="entry name" value="Bact_2-comp_sensor_kinase"/>
</dbReference>
<keyword evidence="5" id="KW-1185">Reference proteome</keyword>
<dbReference type="InterPro" id="IPR003594">
    <property type="entry name" value="HATPase_dom"/>
</dbReference>
<dbReference type="PANTHER" id="PTHR34220:SF7">
    <property type="entry name" value="SENSOR HISTIDINE KINASE YPDA"/>
    <property type="match status" value="1"/>
</dbReference>
<dbReference type="EMBL" id="VSIX01000130">
    <property type="protein sequence ID" value="TYB30506.1"/>
    <property type="molecule type" value="Genomic_DNA"/>
</dbReference>
<reference evidence="4" key="1">
    <citation type="submission" date="2019-08" db="EMBL/GenBank/DDBJ databases">
        <title>Genomic characterization of a novel candidate phylum (ARYD3) from a high temperature, high salinity tertiary oil reservoir in north central Oklahoma, USA.</title>
        <authorList>
            <person name="Youssef N.H."/>
            <person name="Yadav A."/>
            <person name="Elshahed M.S."/>
        </authorList>
    </citation>
    <scope>NUCLEOTIDE SEQUENCE [LARGE SCALE GENOMIC DNA]</scope>
    <source>
        <strain evidence="4">ARYD3</strain>
    </source>
</reference>
<accession>A0A5D0MBV4</accession>
<sequence>MIRYYTFGNIFLILYFVISKALKDKIKKRYHNFVIIFTVYLFSTFLSLMVLRYWFWFVFGRRFILHSFVNNLIIVLAVASIYLIYKYLKNELQETREAKIRLETENKLKLLRSKVDPHFLSNSLTAISELAFQNNTDKIDKVTYELSHLYRNILDITGKKLITLKEELDNLEYYLDINKLIYGDVFDYEFKVDDDHLENKVLPFMIQIPVENSIKYGVRNLENRKGKIKVEIKKFNDKLLIVVMDNGKGFDEKDLEKSSSFGINSIKKRMELYFNEYSFIIKNREKFGVKVEMEIPYGI</sequence>
<dbReference type="Pfam" id="PF06580">
    <property type="entry name" value="His_kinase"/>
    <property type="match status" value="1"/>
</dbReference>
<dbReference type="InterPro" id="IPR036890">
    <property type="entry name" value="HATPase_C_sf"/>
</dbReference>
<evidence type="ECO:0000256" key="1">
    <source>
        <dbReference type="SAM" id="Phobius"/>
    </source>
</evidence>
<evidence type="ECO:0000259" key="2">
    <source>
        <dbReference type="Pfam" id="PF02518"/>
    </source>
</evidence>
<feature type="transmembrane region" description="Helical" evidence="1">
    <location>
        <begin position="63"/>
        <end position="85"/>
    </location>
</feature>
<feature type="domain" description="Histidine kinase/HSP90-like ATPase" evidence="2">
    <location>
        <begin position="210"/>
        <end position="258"/>
    </location>
</feature>
<proteinExistence type="predicted"/>
<dbReference type="InterPro" id="IPR010559">
    <property type="entry name" value="Sig_transdc_His_kin_internal"/>
</dbReference>
<protein>
    <submittedName>
        <fullName evidence="4">Uncharacterized protein</fullName>
    </submittedName>
</protein>
<dbReference type="Proteomes" id="UP000324143">
    <property type="component" value="Unassembled WGS sequence"/>
</dbReference>
<dbReference type="AlphaFoldDB" id="A0A5D0MBV4"/>